<dbReference type="Pfam" id="PF09956">
    <property type="entry name" value="Phage_cement_2"/>
    <property type="match status" value="1"/>
</dbReference>
<evidence type="ECO:0008006" key="3">
    <source>
        <dbReference type="Google" id="ProtNLM"/>
    </source>
</evidence>
<evidence type="ECO:0000313" key="2">
    <source>
        <dbReference type="Proteomes" id="UP000595376"/>
    </source>
</evidence>
<name>A0A7T7ZAK6_9CAUD</name>
<dbReference type="Proteomes" id="UP000595376">
    <property type="component" value="Segment"/>
</dbReference>
<accession>A0A7T7ZAK6</accession>
<protein>
    <recommendedName>
        <fullName evidence="3">DUF2190 family protein</fullName>
    </recommendedName>
</protein>
<reference evidence="1 2" key="1">
    <citation type="submission" date="2020-12" db="EMBL/GenBank/DDBJ databases">
        <authorList>
            <person name="Goubet-McCall L."/>
            <person name="Delesalle V.A."/>
            <person name="Krukonis G.P."/>
        </authorList>
    </citation>
    <scope>NUCLEOTIDE SEQUENCE [LARGE SCALE GENOMIC DNA]</scope>
</reference>
<dbReference type="InterPro" id="IPR011231">
    <property type="entry name" value="Phage_VT1-Sakai_H0018"/>
</dbReference>
<sequence>MAQNLVEYHIQDGAIFTFKVAAGQTVKIGEFVEISGNQTVSLAADGSTKVVGIVYSGTAGIDGVGVGYSGDQKHVVSVVALKPIVYAKAAGAIAAGDSLQTAGSGKQVATLDTATATGFEKIGMALTGASAAGEEVIVMLG</sequence>
<gene>
    <name evidence="1" type="primary">17</name>
    <name evidence="1" type="ORF">268TH004_17</name>
</gene>
<evidence type="ECO:0000313" key="1">
    <source>
        <dbReference type="EMBL" id="QQO40362.1"/>
    </source>
</evidence>
<proteinExistence type="predicted"/>
<organism evidence="1 2">
    <name type="scientific">Bacillus phage 268TH004</name>
    <dbReference type="NCBI Taxonomy" id="2801523"/>
    <lineage>
        <taxon>Viruses</taxon>
        <taxon>Duplodnaviria</taxon>
        <taxon>Heunggongvirae</taxon>
        <taxon>Uroviricota</taxon>
        <taxon>Caudoviricetes</taxon>
        <taxon>Ehrlichviridae</taxon>
        <taxon>Gettysburgvirus</taxon>
        <taxon>Gettysburgvirus gv268TH004</taxon>
    </lineage>
</organism>
<keyword evidence="2" id="KW-1185">Reference proteome</keyword>
<dbReference type="EMBL" id="MW394467">
    <property type="protein sequence ID" value="QQO40362.1"/>
    <property type="molecule type" value="Genomic_DNA"/>
</dbReference>